<proteinExistence type="predicted"/>
<dbReference type="AlphaFoldDB" id="A0A0A9DQF8"/>
<evidence type="ECO:0000313" key="2">
    <source>
        <dbReference type="EMBL" id="JAD90814.1"/>
    </source>
</evidence>
<feature type="region of interest" description="Disordered" evidence="1">
    <location>
        <begin position="96"/>
        <end position="129"/>
    </location>
</feature>
<protein>
    <submittedName>
        <fullName evidence="2">Uncharacterized protein</fullName>
    </submittedName>
</protein>
<reference evidence="2" key="1">
    <citation type="submission" date="2014-09" db="EMBL/GenBank/DDBJ databases">
        <authorList>
            <person name="Magalhaes I.L.F."/>
            <person name="Oliveira U."/>
            <person name="Santos F.R."/>
            <person name="Vidigal T.H.D.A."/>
            <person name="Brescovit A.D."/>
            <person name="Santos A.J."/>
        </authorList>
    </citation>
    <scope>NUCLEOTIDE SEQUENCE</scope>
    <source>
        <tissue evidence="2">Shoot tissue taken approximately 20 cm above the soil surface</tissue>
    </source>
</reference>
<sequence length="129" mass="14241">MSSSWFSYSEEGTDQNLVARATAHHPNKQNCLFYRLTFQCLRLFDLSLEVVKGHSIPARGSWLEKLCALVFSILNPRYHHECDVEYIPCHHPHMNHSAGKTTEGASPGAESAASCVQTSGGQLRGHSAS</sequence>
<feature type="compositionally biased region" description="Low complexity" evidence="1">
    <location>
        <begin position="103"/>
        <end position="114"/>
    </location>
</feature>
<accession>A0A0A9DQF8</accession>
<name>A0A0A9DQF8_ARUDO</name>
<dbReference type="EMBL" id="GBRH01207081">
    <property type="protein sequence ID" value="JAD90814.1"/>
    <property type="molecule type" value="Transcribed_RNA"/>
</dbReference>
<organism evidence="2">
    <name type="scientific">Arundo donax</name>
    <name type="common">Giant reed</name>
    <name type="synonym">Donax arundinaceus</name>
    <dbReference type="NCBI Taxonomy" id="35708"/>
    <lineage>
        <taxon>Eukaryota</taxon>
        <taxon>Viridiplantae</taxon>
        <taxon>Streptophyta</taxon>
        <taxon>Embryophyta</taxon>
        <taxon>Tracheophyta</taxon>
        <taxon>Spermatophyta</taxon>
        <taxon>Magnoliopsida</taxon>
        <taxon>Liliopsida</taxon>
        <taxon>Poales</taxon>
        <taxon>Poaceae</taxon>
        <taxon>PACMAD clade</taxon>
        <taxon>Arundinoideae</taxon>
        <taxon>Arundineae</taxon>
        <taxon>Arundo</taxon>
    </lineage>
</organism>
<reference evidence="2" key="2">
    <citation type="journal article" date="2015" name="Data Brief">
        <title>Shoot transcriptome of the giant reed, Arundo donax.</title>
        <authorList>
            <person name="Barrero R.A."/>
            <person name="Guerrero F.D."/>
            <person name="Moolhuijzen P."/>
            <person name="Goolsby J.A."/>
            <person name="Tidwell J."/>
            <person name="Bellgard S.E."/>
            <person name="Bellgard M.I."/>
        </authorList>
    </citation>
    <scope>NUCLEOTIDE SEQUENCE</scope>
    <source>
        <tissue evidence="2">Shoot tissue taken approximately 20 cm above the soil surface</tissue>
    </source>
</reference>
<evidence type="ECO:0000256" key="1">
    <source>
        <dbReference type="SAM" id="MobiDB-lite"/>
    </source>
</evidence>